<dbReference type="RefSeq" id="WP_316972232.1">
    <property type="nucleotide sequence ID" value="NZ_JAWIIJ010000001.1"/>
</dbReference>
<comment type="caution">
    <text evidence="3">The sequence shown here is derived from an EMBL/GenBank/DDBJ whole genome shotgun (WGS) entry which is preliminary data.</text>
</comment>
<evidence type="ECO:0000313" key="4">
    <source>
        <dbReference type="Proteomes" id="UP001269819"/>
    </source>
</evidence>
<reference evidence="3 4" key="1">
    <citation type="submission" date="2023-10" db="EMBL/GenBank/DDBJ databases">
        <title>Characteristics and mechanism of a salt-tolerant marine origin heterotrophic nitrifying- aerobic denitrifying bacteria Marinobacter xestospongiae HN1.</title>
        <authorList>
            <person name="Qi R."/>
        </authorList>
    </citation>
    <scope>NUCLEOTIDE SEQUENCE [LARGE SCALE GENOMIC DNA]</scope>
    <source>
        <strain evidence="3 4">HN1</strain>
    </source>
</reference>
<feature type="transmembrane region" description="Helical" evidence="1">
    <location>
        <begin position="229"/>
        <end position="251"/>
    </location>
</feature>
<keyword evidence="1" id="KW-0812">Transmembrane</keyword>
<protein>
    <submittedName>
        <fullName evidence="3">DUF4401 domain-containing protein</fullName>
    </submittedName>
</protein>
<feature type="transmembrane region" description="Helical" evidence="1">
    <location>
        <begin position="116"/>
        <end position="135"/>
    </location>
</feature>
<dbReference type="Pfam" id="PF14351">
    <property type="entry name" value="DUF4401"/>
    <property type="match status" value="1"/>
</dbReference>
<gene>
    <name evidence="3" type="ORF">RYS15_01030</name>
</gene>
<keyword evidence="1" id="KW-1133">Transmembrane helix</keyword>
<evidence type="ECO:0000259" key="2">
    <source>
        <dbReference type="Pfam" id="PF14351"/>
    </source>
</evidence>
<dbReference type="InterPro" id="IPR025513">
    <property type="entry name" value="DUF4401"/>
</dbReference>
<sequence length="351" mass="37673">MTRLAEQLREKLQDQGIELAAEAMDAEPSPPWYLRVMTAIGAWFSALFLLGFLVLSFNWAAIATPVATVLGLLLMVAAWGLQRVSVSDYGEQVGLVLSLAGQGLWLYAVVAHNWDLVALIWWPAILVQVVLAVVMPSYVHRLLSGVLAGLFLANAMAVVGEPLLTAPLLWLLVALAWLWEFRWPGRVRHVQAVAGGVSVALVLLTVSLLTGEDDLMAWLAPGPDRPPWVSPELAGALCGLVTAAVAVVLMRRANSASVRPWRALWLGVPVLVLLSVYAPGLAVGMGLMMLGFAGGNWALMALALTCLLGYGSAYYYLLELTLMTKSLILMAVGAGLLLVRLGLTRFGRAGQ</sequence>
<evidence type="ECO:0000313" key="3">
    <source>
        <dbReference type="EMBL" id="MDV2077241.1"/>
    </source>
</evidence>
<feature type="transmembrane region" description="Helical" evidence="1">
    <location>
        <begin position="59"/>
        <end position="81"/>
    </location>
</feature>
<feature type="transmembrane region" description="Helical" evidence="1">
    <location>
        <begin position="166"/>
        <end position="183"/>
    </location>
</feature>
<feature type="transmembrane region" description="Helical" evidence="1">
    <location>
        <begin position="190"/>
        <end position="209"/>
    </location>
</feature>
<dbReference type="Proteomes" id="UP001269819">
    <property type="component" value="Unassembled WGS sequence"/>
</dbReference>
<organism evidence="3 4">
    <name type="scientific">Marinobacter xestospongiae</name>
    <dbReference type="NCBI Taxonomy" id="994319"/>
    <lineage>
        <taxon>Bacteria</taxon>
        <taxon>Pseudomonadati</taxon>
        <taxon>Pseudomonadota</taxon>
        <taxon>Gammaproteobacteria</taxon>
        <taxon>Pseudomonadales</taxon>
        <taxon>Marinobacteraceae</taxon>
        <taxon>Marinobacter</taxon>
    </lineage>
</organism>
<feature type="transmembrane region" description="Helical" evidence="1">
    <location>
        <begin position="263"/>
        <end position="291"/>
    </location>
</feature>
<keyword evidence="4" id="KW-1185">Reference proteome</keyword>
<dbReference type="EMBL" id="JAWIIJ010000001">
    <property type="protein sequence ID" value="MDV2077241.1"/>
    <property type="molecule type" value="Genomic_DNA"/>
</dbReference>
<name>A0ABU3VU13_9GAMM</name>
<keyword evidence="1" id="KW-0472">Membrane</keyword>
<evidence type="ECO:0000256" key="1">
    <source>
        <dbReference type="SAM" id="Phobius"/>
    </source>
</evidence>
<proteinExistence type="predicted"/>
<feature type="transmembrane region" description="Helical" evidence="1">
    <location>
        <begin position="93"/>
        <end position="110"/>
    </location>
</feature>
<feature type="domain" description="DUF4401" evidence="2">
    <location>
        <begin position="31"/>
        <end position="345"/>
    </location>
</feature>
<feature type="transmembrane region" description="Helical" evidence="1">
    <location>
        <begin position="297"/>
        <end position="317"/>
    </location>
</feature>
<feature type="transmembrane region" description="Helical" evidence="1">
    <location>
        <begin position="326"/>
        <end position="343"/>
    </location>
</feature>
<accession>A0ABU3VU13</accession>
<feature type="transmembrane region" description="Helical" evidence="1">
    <location>
        <begin position="32"/>
        <end position="53"/>
    </location>
</feature>